<dbReference type="PANTHER" id="PTHR34818:SF1">
    <property type="entry name" value="PROTEIN BLI-3"/>
    <property type="match status" value="1"/>
</dbReference>
<comment type="caution">
    <text evidence="2">The sequence shown here is derived from an EMBL/GenBank/DDBJ whole genome shotgun (WGS) entry which is preliminary data.</text>
</comment>
<dbReference type="Pfam" id="PF01243">
    <property type="entry name" value="PNPOx_N"/>
    <property type="match status" value="1"/>
</dbReference>
<evidence type="ECO:0000313" key="2">
    <source>
        <dbReference type="EMBL" id="MTH53555.1"/>
    </source>
</evidence>
<feature type="domain" description="Pyridoxamine 5'-phosphate oxidase N-terminal" evidence="1">
    <location>
        <begin position="6"/>
        <end position="127"/>
    </location>
</feature>
<dbReference type="Proteomes" id="UP000434639">
    <property type="component" value="Unassembled WGS sequence"/>
</dbReference>
<dbReference type="InterPro" id="IPR052917">
    <property type="entry name" value="Stress-Dev_Protein"/>
</dbReference>
<dbReference type="RefSeq" id="WP_155112088.1">
    <property type="nucleotide sequence ID" value="NZ_WMIB01000007.1"/>
</dbReference>
<name>A0A7X2S4V1_9BACI</name>
<proteinExistence type="predicted"/>
<reference evidence="2 3" key="1">
    <citation type="journal article" date="2017" name="Int. J. Syst. Evol. Microbiol.">
        <title>Bacillus mangrovi sp. nov., isolated from a sediment sample from a mangrove forest.</title>
        <authorList>
            <person name="Gupta V."/>
            <person name="Singh P.K."/>
            <person name="Korpole S."/>
            <person name="Tanuku N.R.S."/>
            <person name="Pinnaka A.K."/>
        </authorList>
    </citation>
    <scope>NUCLEOTIDE SEQUENCE [LARGE SCALE GENOMIC DNA]</scope>
    <source>
        <strain evidence="2 3">KCTC 33872</strain>
    </source>
</reference>
<accession>A0A7X2S4V1</accession>
<organism evidence="2 3">
    <name type="scientific">Metabacillus mangrovi</name>
    <dbReference type="NCBI Taxonomy" id="1491830"/>
    <lineage>
        <taxon>Bacteria</taxon>
        <taxon>Bacillati</taxon>
        <taxon>Bacillota</taxon>
        <taxon>Bacilli</taxon>
        <taxon>Bacillales</taxon>
        <taxon>Bacillaceae</taxon>
        <taxon>Metabacillus</taxon>
    </lineage>
</organism>
<dbReference type="InterPro" id="IPR012349">
    <property type="entry name" value="Split_barrel_FMN-bd"/>
</dbReference>
<protein>
    <submittedName>
        <fullName evidence="2">General stress protein</fullName>
    </submittedName>
</protein>
<gene>
    <name evidence="2" type="ORF">GKZ89_09085</name>
</gene>
<evidence type="ECO:0000259" key="1">
    <source>
        <dbReference type="Pfam" id="PF01243"/>
    </source>
</evidence>
<dbReference type="EMBL" id="WMIB01000007">
    <property type="protein sequence ID" value="MTH53555.1"/>
    <property type="molecule type" value="Genomic_DNA"/>
</dbReference>
<sequence length="142" mass="16361">MSKQQLKEKILSLLDHHQIGSMATVRGSRPYSRFMLFFHEGLTLYTATSKKAHKAEDIEENPHVHLLLGYEGKAFRDQYAEVEATASVEESKELKEKFWNGNLKDWIQSPDDPDYMLLKLQPTKISFFSKAGEEPEILDMQG</sequence>
<dbReference type="PANTHER" id="PTHR34818">
    <property type="entry name" value="PROTEIN BLI-3"/>
    <property type="match status" value="1"/>
</dbReference>
<dbReference type="OrthoDB" id="5431160at2"/>
<dbReference type="Gene3D" id="2.30.110.10">
    <property type="entry name" value="Electron Transport, Fmn-binding Protein, Chain A"/>
    <property type="match status" value="1"/>
</dbReference>
<dbReference type="InterPro" id="IPR011576">
    <property type="entry name" value="Pyridox_Oxase_N"/>
</dbReference>
<evidence type="ECO:0000313" key="3">
    <source>
        <dbReference type="Proteomes" id="UP000434639"/>
    </source>
</evidence>
<dbReference type="AlphaFoldDB" id="A0A7X2S4V1"/>
<keyword evidence="3" id="KW-1185">Reference proteome</keyword>
<dbReference type="SUPFAM" id="SSF50475">
    <property type="entry name" value="FMN-binding split barrel"/>
    <property type="match status" value="1"/>
</dbReference>